<feature type="domain" description="Glycosyltransferase 2-like" evidence="1">
    <location>
        <begin position="8"/>
        <end position="173"/>
    </location>
</feature>
<name>A0A318TAA4_9HYPH</name>
<dbReference type="InterPro" id="IPR029044">
    <property type="entry name" value="Nucleotide-diphossugar_trans"/>
</dbReference>
<evidence type="ECO:0000313" key="3">
    <source>
        <dbReference type="Proteomes" id="UP000247454"/>
    </source>
</evidence>
<keyword evidence="2" id="KW-0808">Transferase</keyword>
<evidence type="ECO:0000259" key="1">
    <source>
        <dbReference type="Pfam" id="PF00535"/>
    </source>
</evidence>
<dbReference type="Proteomes" id="UP000247454">
    <property type="component" value="Unassembled WGS sequence"/>
</dbReference>
<dbReference type="SUPFAM" id="SSF53448">
    <property type="entry name" value="Nucleotide-diphospho-sugar transferases"/>
    <property type="match status" value="1"/>
</dbReference>
<sequence>MTHPPKVSICIPTYNGARYIREAVVSALQQEYPSFEIVIVDNCSTDGTEVLLSELLLQSDKIHFFKNETNIGLAGNFNKCLEHAQGEYIKYLCADDFLLPGCLEQMAAVLESHPTVSLVCSGRTNINESRPLGLRRYSSRTAVVSGYEAINRCLFGGNFIGEPTATMFRKSDARSEFRNDLPQLLDMDMWFRLLERGDLYSIASPLCAIRCHSAQITQENIKSGKIIDDNILIFDEFSKKAYLRVSFWPIIRHKWMMAYRVWVSRQYISKKKRWISLNDMGLEIFI</sequence>
<dbReference type="PANTHER" id="PTHR43685:SF11">
    <property type="entry name" value="GLYCOSYLTRANSFERASE TAGX-RELATED"/>
    <property type="match status" value="1"/>
</dbReference>
<dbReference type="PANTHER" id="PTHR43685">
    <property type="entry name" value="GLYCOSYLTRANSFERASE"/>
    <property type="match status" value="1"/>
</dbReference>
<dbReference type="RefSeq" id="WP_110754595.1">
    <property type="nucleotide sequence ID" value="NZ_QJTF01000034.1"/>
</dbReference>
<protein>
    <submittedName>
        <fullName evidence="2">Glycosyltransferase involved in cell wall biosynthesis</fullName>
    </submittedName>
</protein>
<accession>A0A318TAA4</accession>
<dbReference type="Pfam" id="PF00535">
    <property type="entry name" value="Glycos_transf_2"/>
    <property type="match status" value="1"/>
</dbReference>
<reference evidence="2 3" key="1">
    <citation type="submission" date="2018-06" db="EMBL/GenBank/DDBJ databases">
        <title>Genomic Encyclopedia of Type Strains, Phase III (KMG-III): the genomes of soil and plant-associated and newly described type strains.</title>
        <authorList>
            <person name="Whitman W."/>
        </authorList>
    </citation>
    <scope>NUCLEOTIDE SEQUENCE [LARGE SCALE GENOMIC DNA]</scope>
    <source>
        <strain evidence="2 3">ORS 1419</strain>
    </source>
</reference>
<dbReference type="InterPro" id="IPR050834">
    <property type="entry name" value="Glycosyltransf_2"/>
</dbReference>
<proteinExistence type="predicted"/>
<gene>
    <name evidence="2" type="ORF">C7477_13411</name>
</gene>
<dbReference type="CDD" id="cd00761">
    <property type="entry name" value="Glyco_tranf_GTA_type"/>
    <property type="match status" value="1"/>
</dbReference>
<comment type="caution">
    <text evidence="2">The sequence shown here is derived from an EMBL/GenBank/DDBJ whole genome shotgun (WGS) entry which is preliminary data.</text>
</comment>
<dbReference type="InterPro" id="IPR001173">
    <property type="entry name" value="Glyco_trans_2-like"/>
</dbReference>
<organism evidence="2 3">
    <name type="scientific">Phyllobacterium leguminum</name>
    <dbReference type="NCBI Taxonomy" id="314237"/>
    <lineage>
        <taxon>Bacteria</taxon>
        <taxon>Pseudomonadati</taxon>
        <taxon>Pseudomonadota</taxon>
        <taxon>Alphaproteobacteria</taxon>
        <taxon>Hyphomicrobiales</taxon>
        <taxon>Phyllobacteriaceae</taxon>
        <taxon>Phyllobacterium</taxon>
    </lineage>
</organism>
<keyword evidence="3" id="KW-1185">Reference proteome</keyword>
<evidence type="ECO:0000313" key="2">
    <source>
        <dbReference type="EMBL" id="PYE85248.1"/>
    </source>
</evidence>
<dbReference type="OrthoDB" id="5291101at2"/>
<dbReference type="AlphaFoldDB" id="A0A318TAA4"/>
<dbReference type="GO" id="GO:0016740">
    <property type="term" value="F:transferase activity"/>
    <property type="evidence" value="ECO:0007669"/>
    <property type="project" value="UniProtKB-KW"/>
</dbReference>
<dbReference type="EMBL" id="QJTF01000034">
    <property type="protein sequence ID" value="PYE85248.1"/>
    <property type="molecule type" value="Genomic_DNA"/>
</dbReference>
<dbReference type="Gene3D" id="3.90.550.10">
    <property type="entry name" value="Spore Coat Polysaccharide Biosynthesis Protein SpsA, Chain A"/>
    <property type="match status" value="1"/>
</dbReference>